<dbReference type="RefSeq" id="WP_396569977.1">
    <property type="nucleotide sequence ID" value="NZ_JBITRD010000011.1"/>
</dbReference>
<name>A0ABW8B0U6_9FIRM</name>
<feature type="transmembrane region" description="Helical" evidence="1">
    <location>
        <begin position="99"/>
        <end position="132"/>
    </location>
</feature>
<dbReference type="Proteomes" id="UP001614216">
    <property type="component" value="Unassembled WGS sequence"/>
</dbReference>
<feature type="transmembrane region" description="Helical" evidence="1">
    <location>
        <begin position="244"/>
        <end position="264"/>
    </location>
</feature>
<dbReference type="InterPro" id="IPR003474">
    <property type="entry name" value="Glcn_transporter"/>
</dbReference>
<organism evidence="2 3">
    <name type="scientific">Dorea amylophila</name>
    <dbReference type="NCBI Taxonomy" id="2981789"/>
    <lineage>
        <taxon>Bacteria</taxon>
        <taxon>Bacillati</taxon>
        <taxon>Bacillota</taxon>
        <taxon>Clostridia</taxon>
        <taxon>Lachnospirales</taxon>
        <taxon>Lachnospiraceae</taxon>
        <taxon>Dorea</taxon>
    </lineage>
</organism>
<proteinExistence type="predicted"/>
<gene>
    <name evidence="2" type="ORF">ACIF0M_09600</name>
</gene>
<feature type="transmembrane region" description="Helical" evidence="1">
    <location>
        <begin position="276"/>
        <end position="297"/>
    </location>
</feature>
<feature type="transmembrane region" description="Helical" evidence="1">
    <location>
        <begin position="29"/>
        <end position="47"/>
    </location>
</feature>
<dbReference type="EMBL" id="JBITRD010000011">
    <property type="protein sequence ID" value="MFI7845789.1"/>
    <property type="molecule type" value="Genomic_DNA"/>
</dbReference>
<evidence type="ECO:0000313" key="2">
    <source>
        <dbReference type="EMBL" id="MFI7845789.1"/>
    </source>
</evidence>
<sequence length="418" mass="42643">MNYEFTTVGALIGLAVAIILIIKKLQPAYSLILGALIGGIIGSGSLVTTVNTMVSGGEGMISSVLRIMTSGILAGTLIKTGAAEKIAEVIVEKLGEKRALAAISLATMIICAVGVFIDISVITVAPIALAIGKKSGYHKEALLLAMIGGGKAGNIISPNPNTIAVSEAFKVDLTSLMMKNFIPAICAVVVTILLSTMLSKKQGVQVTENDLEQKEDKNLPSFIQAVAGPVVVVILLALRPVASIVIDPLIALPVGGVVCALACGQIKNIREYAEFGLGKVVGVSVLLIGTGTIAGIIKASALQYDVVHILKMANMPAFLLAPIAGILMAGATASTTAGATIGAQTFAGTLIKSGVSALSAGAMVHAGATVIDSLPHGSFFHATGGAAGLEIKERMKLIPYEMCVGLTSTVVAVMTYVI</sequence>
<feature type="transmembrane region" description="Helical" evidence="1">
    <location>
        <begin position="317"/>
        <end position="343"/>
    </location>
</feature>
<dbReference type="PANTHER" id="PTHR30354:SF23">
    <property type="entry name" value="GNTP FAMILY PERMEASE"/>
    <property type="match status" value="1"/>
</dbReference>
<dbReference type="Pfam" id="PF02447">
    <property type="entry name" value="GntP_permease"/>
    <property type="match status" value="1"/>
</dbReference>
<feature type="transmembrane region" description="Helical" evidence="1">
    <location>
        <begin position="59"/>
        <end position="78"/>
    </location>
</feature>
<keyword evidence="1" id="KW-0472">Membrane</keyword>
<keyword evidence="3" id="KW-1185">Reference proteome</keyword>
<keyword evidence="1" id="KW-0812">Transmembrane</keyword>
<evidence type="ECO:0000256" key="1">
    <source>
        <dbReference type="SAM" id="Phobius"/>
    </source>
</evidence>
<feature type="transmembrane region" description="Helical" evidence="1">
    <location>
        <begin position="181"/>
        <end position="198"/>
    </location>
</feature>
<dbReference type="PANTHER" id="PTHR30354">
    <property type="entry name" value="GNT FAMILY GLUCONATE TRANSPORTER"/>
    <property type="match status" value="1"/>
</dbReference>
<evidence type="ECO:0000313" key="3">
    <source>
        <dbReference type="Proteomes" id="UP001614216"/>
    </source>
</evidence>
<comment type="caution">
    <text evidence="2">The sequence shown here is derived from an EMBL/GenBank/DDBJ whole genome shotgun (WGS) entry which is preliminary data.</text>
</comment>
<protein>
    <submittedName>
        <fullName evidence="2">GntP family permease</fullName>
    </submittedName>
</protein>
<reference evidence="2 3" key="1">
    <citation type="submission" date="2024-08" db="EMBL/GenBank/DDBJ databases">
        <authorList>
            <person name="Vancuren S.J."/>
            <person name="Allen-Vercoe E."/>
        </authorList>
    </citation>
    <scope>NUCLEOTIDE SEQUENCE [LARGE SCALE GENOMIC DNA]</scope>
    <source>
        <strain evidence="2 3">16-6-I_42_FAA</strain>
    </source>
</reference>
<accession>A0ABW8B0U6</accession>
<feature type="transmembrane region" description="Helical" evidence="1">
    <location>
        <begin position="6"/>
        <end position="22"/>
    </location>
</feature>
<feature type="transmembrane region" description="Helical" evidence="1">
    <location>
        <begin position="219"/>
        <end position="238"/>
    </location>
</feature>
<keyword evidence="1" id="KW-1133">Transmembrane helix</keyword>